<dbReference type="InterPro" id="IPR012340">
    <property type="entry name" value="NA-bd_OB-fold"/>
</dbReference>
<name>A0AAD8L0P9_TARER</name>
<dbReference type="Pfam" id="PF10150">
    <property type="entry name" value="RNase_E_G"/>
    <property type="match status" value="1"/>
</dbReference>
<dbReference type="Proteomes" id="UP001229421">
    <property type="component" value="Unassembled WGS sequence"/>
</dbReference>
<dbReference type="SUPFAM" id="SSF50249">
    <property type="entry name" value="Nucleic acid-binding proteins"/>
    <property type="match status" value="1"/>
</dbReference>
<dbReference type="InterPro" id="IPR019307">
    <property type="entry name" value="RNA-bd_AU-1/RNase_E/G"/>
</dbReference>
<evidence type="ECO:0000256" key="1">
    <source>
        <dbReference type="ARBA" id="ARBA00001946"/>
    </source>
</evidence>
<dbReference type="GO" id="GO:0046872">
    <property type="term" value="F:metal ion binding"/>
    <property type="evidence" value="ECO:0007669"/>
    <property type="project" value="UniProtKB-KW"/>
</dbReference>
<keyword evidence="6" id="KW-0378">Hydrolase</keyword>
<dbReference type="GO" id="GO:0005737">
    <property type="term" value="C:cytoplasm"/>
    <property type="evidence" value="ECO:0007669"/>
    <property type="project" value="TreeGrafter"/>
</dbReference>
<accession>A0AAD8L0P9</accession>
<comment type="similarity">
    <text evidence="2">Belongs to the RNase E/G family.</text>
</comment>
<proteinExistence type="inferred from homology"/>
<feature type="region of interest" description="Disordered" evidence="10">
    <location>
        <begin position="839"/>
        <end position="885"/>
    </location>
</feature>
<evidence type="ECO:0000256" key="3">
    <source>
        <dbReference type="ARBA" id="ARBA00022722"/>
    </source>
</evidence>
<dbReference type="GO" id="GO:0004519">
    <property type="term" value="F:endonuclease activity"/>
    <property type="evidence" value="ECO:0007669"/>
    <property type="project" value="UniProtKB-KW"/>
</dbReference>
<dbReference type="AlphaFoldDB" id="A0AAD8L0P9"/>
<feature type="compositionally biased region" description="Polar residues" evidence="10">
    <location>
        <begin position="407"/>
        <end position="420"/>
    </location>
</feature>
<dbReference type="EMBL" id="JAUHHV010000002">
    <property type="protein sequence ID" value="KAK1432592.1"/>
    <property type="molecule type" value="Genomic_DNA"/>
</dbReference>
<evidence type="ECO:0000256" key="7">
    <source>
        <dbReference type="ARBA" id="ARBA00022842"/>
    </source>
</evidence>
<keyword evidence="7" id="KW-0460">Magnesium</keyword>
<keyword evidence="5" id="KW-0255">Endonuclease</keyword>
<dbReference type="GO" id="GO:0004540">
    <property type="term" value="F:RNA nuclease activity"/>
    <property type="evidence" value="ECO:0007669"/>
    <property type="project" value="InterPro"/>
</dbReference>
<feature type="region of interest" description="Disordered" evidence="10">
    <location>
        <begin position="316"/>
        <end position="348"/>
    </location>
</feature>
<dbReference type="GO" id="GO:0006364">
    <property type="term" value="P:rRNA processing"/>
    <property type="evidence" value="ECO:0007669"/>
    <property type="project" value="TreeGrafter"/>
</dbReference>
<reference evidence="12" key="1">
    <citation type="journal article" date="2023" name="bioRxiv">
        <title>Improved chromosome-level genome assembly for marigold (Tagetes erecta).</title>
        <authorList>
            <person name="Jiang F."/>
            <person name="Yuan L."/>
            <person name="Wang S."/>
            <person name="Wang H."/>
            <person name="Xu D."/>
            <person name="Wang A."/>
            <person name="Fan W."/>
        </authorList>
    </citation>
    <scope>NUCLEOTIDE SEQUENCE</scope>
    <source>
        <strain evidence="12">WSJ</strain>
        <tissue evidence="12">Leaf</tissue>
    </source>
</reference>
<sequence>MQSICEILWMLRPEVLLSPQYLASKKSRKILLRRSLSRSCIRSPSPNYFGSWMVDTWLPGQAMISSQARDEGKKVENSGGDFLVSKQLLGDLDFEDDFASDDIYGSYSRNYQPVEEPWLLESSELFSSIKETDSSSLLNNINLKQHNSERGYPVEEPWLPIEVPKNNEGPQITEILSQEKPSLNELEEIPKNLFLDNESRVGVGRQEVCVDTVILINSSLCTMQRVAVMEDEKLVEILLEPIKNNVQCDSVYIGVVTKLVPHMGGAFVNIGHARASLVEIKHHVEPFIFPPFSHYKDHRSEDGSLLVELLEHPTRVNEKKHKSEDVEITDSISDPDQNNDDDFGEHDIDDEFDVSEDFEGNANGSVVSNSVMYINGKRNIFQAIGNSHTHSQSMTNAGVGNLDGADSQLQDKGTSSDESTWAQVQRGTKIIVQVVKEGLGTKGPTLTAYPKLRSRFWVLMTRCNRVGISKKISGVERTRLKVIAKTLQPPGFGLTVRTVAAGHTLEELQKDLDGLLSLWKSITEQATSAALAADEGVEGAIPAMLHRAMGQTLSVVQDYFNHKVEKMVVDSPRIYHEVTNYLQDIAPDLCNRVELYNKKNPLFDEYNIEEELNNMLSKRVALSNGGYLVIEQTEALVSVDVNGGQCMLGHGTSQEKAILEVNIAAAKQIAREIRLRDIGGIIVVDFIDMSDDSYKRLVYEEVKNAVERDRSLVKVSELSRHGLMEITRKRVRPSVTFMISEPCSCCHATGRVEALETSFSKIEREICRLLAQMDKPDPGKPETWPKFVLMVDRYMGSYLTSGKRTRLAILSSSLRVWILLKVARNFTRGAFELKPLADFKDDRDGDEDEIKKRPPLQPPKKSTRDPPRRKVTIFPINKWKTGGGK</sequence>
<dbReference type="GO" id="GO:0003723">
    <property type="term" value="F:RNA binding"/>
    <property type="evidence" value="ECO:0007669"/>
    <property type="project" value="UniProtKB-KW"/>
</dbReference>
<dbReference type="NCBIfam" id="TIGR00757">
    <property type="entry name" value="RNaseEG"/>
    <property type="match status" value="1"/>
</dbReference>
<evidence type="ECO:0000256" key="4">
    <source>
        <dbReference type="ARBA" id="ARBA00022723"/>
    </source>
</evidence>
<evidence type="ECO:0000256" key="5">
    <source>
        <dbReference type="ARBA" id="ARBA00022759"/>
    </source>
</evidence>
<evidence type="ECO:0000256" key="10">
    <source>
        <dbReference type="SAM" id="MobiDB-lite"/>
    </source>
</evidence>
<evidence type="ECO:0000313" key="12">
    <source>
        <dbReference type="EMBL" id="KAK1432592.1"/>
    </source>
</evidence>
<keyword evidence="8" id="KW-0694">RNA-binding</keyword>
<protein>
    <recommendedName>
        <fullName evidence="11">RNA-binding protein AU-1/Ribonuclease E/G domain-containing protein</fullName>
    </recommendedName>
</protein>
<feature type="compositionally biased region" description="Acidic residues" evidence="10">
    <location>
        <begin position="337"/>
        <end position="348"/>
    </location>
</feature>
<keyword evidence="3" id="KW-0540">Nuclease</keyword>
<evidence type="ECO:0000256" key="8">
    <source>
        <dbReference type="ARBA" id="ARBA00022884"/>
    </source>
</evidence>
<gene>
    <name evidence="12" type="ORF">QVD17_09489</name>
</gene>
<evidence type="ECO:0000259" key="11">
    <source>
        <dbReference type="Pfam" id="PF10150"/>
    </source>
</evidence>
<feature type="compositionally biased region" description="Basic and acidic residues" evidence="10">
    <location>
        <begin position="316"/>
        <end position="325"/>
    </location>
</feature>
<feature type="domain" description="RNA-binding protein AU-1/Ribonuclease E/G" evidence="11">
    <location>
        <begin position="452"/>
        <end position="731"/>
    </location>
</feature>
<keyword evidence="4" id="KW-0479">Metal-binding</keyword>
<comment type="cofactor">
    <cofactor evidence="1">
        <name>Mg(2+)</name>
        <dbReference type="ChEBI" id="CHEBI:18420"/>
    </cofactor>
</comment>
<comment type="function">
    <text evidence="9">Involved in intercistronic processing of primary transcripts from chloroplast operons. The endonucleolytic activity of the enzyme depends on the number of phosphates at the 5' end, is inhibited by structured RNA, and preferentially cleaves A/U-rich sequences.</text>
</comment>
<comment type="caution">
    <text evidence="12">The sequence shown here is derived from an EMBL/GenBank/DDBJ whole genome shotgun (WGS) entry which is preliminary data.</text>
</comment>
<feature type="region of interest" description="Disordered" evidence="10">
    <location>
        <begin position="391"/>
        <end position="420"/>
    </location>
</feature>
<organism evidence="12 13">
    <name type="scientific">Tagetes erecta</name>
    <name type="common">African marigold</name>
    <dbReference type="NCBI Taxonomy" id="13708"/>
    <lineage>
        <taxon>Eukaryota</taxon>
        <taxon>Viridiplantae</taxon>
        <taxon>Streptophyta</taxon>
        <taxon>Embryophyta</taxon>
        <taxon>Tracheophyta</taxon>
        <taxon>Spermatophyta</taxon>
        <taxon>Magnoliopsida</taxon>
        <taxon>eudicotyledons</taxon>
        <taxon>Gunneridae</taxon>
        <taxon>Pentapetalae</taxon>
        <taxon>asterids</taxon>
        <taxon>campanulids</taxon>
        <taxon>Asterales</taxon>
        <taxon>Asteraceae</taxon>
        <taxon>Asteroideae</taxon>
        <taxon>Heliantheae alliance</taxon>
        <taxon>Tageteae</taxon>
        <taxon>Tagetes</taxon>
    </lineage>
</organism>
<dbReference type="Gene3D" id="2.40.50.140">
    <property type="entry name" value="Nucleic acid-binding proteins"/>
    <property type="match status" value="1"/>
</dbReference>
<dbReference type="PANTHER" id="PTHR30001">
    <property type="entry name" value="RIBONUCLEASE"/>
    <property type="match status" value="1"/>
</dbReference>
<dbReference type="PANTHER" id="PTHR30001:SF1">
    <property type="entry name" value="RIBONUCLEASE E_G-LIKE PROTEIN, CHLOROPLASTIC"/>
    <property type="match status" value="1"/>
</dbReference>
<dbReference type="GO" id="GO:0016787">
    <property type="term" value="F:hydrolase activity"/>
    <property type="evidence" value="ECO:0007669"/>
    <property type="project" value="UniProtKB-KW"/>
</dbReference>
<evidence type="ECO:0000256" key="9">
    <source>
        <dbReference type="ARBA" id="ARBA00023436"/>
    </source>
</evidence>
<evidence type="ECO:0000313" key="13">
    <source>
        <dbReference type="Proteomes" id="UP001229421"/>
    </source>
</evidence>
<dbReference type="InterPro" id="IPR004659">
    <property type="entry name" value="RNase_E/G"/>
</dbReference>
<evidence type="ECO:0000256" key="2">
    <source>
        <dbReference type="ARBA" id="ARBA00005522"/>
    </source>
</evidence>
<keyword evidence="13" id="KW-1185">Reference proteome</keyword>
<evidence type="ECO:0000256" key="6">
    <source>
        <dbReference type="ARBA" id="ARBA00022801"/>
    </source>
</evidence>